<protein>
    <submittedName>
        <fullName evidence="1">Uncharacterized protein</fullName>
    </submittedName>
</protein>
<dbReference type="AlphaFoldDB" id="A0A917W3F7"/>
<dbReference type="EMBL" id="BMOK01000009">
    <property type="protein sequence ID" value="GGL58060.1"/>
    <property type="molecule type" value="Genomic_DNA"/>
</dbReference>
<evidence type="ECO:0000313" key="2">
    <source>
        <dbReference type="Proteomes" id="UP000654670"/>
    </source>
</evidence>
<organism evidence="1 2">
    <name type="scientific">Sporolactobacillus putidus</name>
    <dbReference type="NCBI Taxonomy" id="492735"/>
    <lineage>
        <taxon>Bacteria</taxon>
        <taxon>Bacillati</taxon>
        <taxon>Bacillota</taxon>
        <taxon>Bacilli</taxon>
        <taxon>Bacillales</taxon>
        <taxon>Sporolactobacillaceae</taxon>
        <taxon>Sporolactobacillus</taxon>
    </lineage>
</organism>
<comment type="caution">
    <text evidence="1">The sequence shown here is derived from an EMBL/GenBank/DDBJ whole genome shotgun (WGS) entry which is preliminary data.</text>
</comment>
<dbReference type="Proteomes" id="UP000654670">
    <property type="component" value="Unassembled WGS sequence"/>
</dbReference>
<reference evidence="1" key="1">
    <citation type="journal article" date="2014" name="Int. J. Syst. Evol. Microbiol.">
        <title>Complete genome sequence of Corynebacterium casei LMG S-19264T (=DSM 44701T), isolated from a smear-ripened cheese.</title>
        <authorList>
            <consortium name="US DOE Joint Genome Institute (JGI-PGF)"/>
            <person name="Walter F."/>
            <person name="Albersmeier A."/>
            <person name="Kalinowski J."/>
            <person name="Ruckert C."/>
        </authorList>
    </citation>
    <scope>NUCLEOTIDE SEQUENCE</scope>
    <source>
        <strain evidence="1">JCM 15325</strain>
    </source>
</reference>
<evidence type="ECO:0000313" key="1">
    <source>
        <dbReference type="EMBL" id="GGL58060.1"/>
    </source>
</evidence>
<name>A0A917W3F7_9BACL</name>
<proteinExistence type="predicted"/>
<reference evidence="1" key="2">
    <citation type="submission" date="2020-09" db="EMBL/GenBank/DDBJ databases">
        <authorList>
            <person name="Sun Q."/>
            <person name="Ohkuma M."/>
        </authorList>
    </citation>
    <scope>NUCLEOTIDE SEQUENCE</scope>
    <source>
        <strain evidence="1">JCM 15325</strain>
    </source>
</reference>
<accession>A0A917W3F7</accession>
<sequence length="68" mass="7543">MEEKMHIDYERKQVTAPITSDGVKVIIISDGDAQCYDVPDFGEITVKTQGGHAGVIKTVSTYKWGEQQ</sequence>
<gene>
    <name evidence="1" type="ORF">GCM10007968_22570</name>
</gene>
<keyword evidence="2" id="KW-1185">Reference proteome</keyword>
<dbReference type="InterPro" id="IPR035530">
    <property type="entry name" value="PBSX_XtrA"/>
</dbReference>
<dbReference type="Pfam" id="PF17356">
    <property type="entry name" value="PBSX_XtrA"/>
    <property type="match status" value="1"/>
</dbReference>
<dbReference type="RefSeq" id="WP_188803401.1">
    <property type="nucleotide sequence ID" value="NZ_BMOK01000009.1"/>
</dbReference>